<name>A0AAD5C9X3_AMBAR</name>
<accession>A0AAD5C9X3</accession>
<evidence type="ECO:0000313" key="1">
    <source>
        <dbReference type="EMBL" id="KAI7737435.1"/>
    </source>
</evidence>
<dbReference type="AlphaFoldDB" id="A0AAD5C9X3"/>
<evidence type="ECO:0000313" key="2">
    <source>
        <dbReference type="Proteomes" id="UP001206925"/>
    </source>
</evidence>
<comment type="caution">
    <text evidence="1">The sequence shown here is derived from an EMBL/GenBank/DDBJ whole genome shotgun (WGS) entry which is preliminary data.</text>
</comment>
<feature type="non-terminal residue" evidence="1">
    <location>
        <position position="1"/>
    </location>
</feature>
<organism evidence="1 2">
    <name type="scientific">Ambrosia artemisiifolia</name>
    <name type="common">Common ragweed</name>
    <dbReference type="NCBI Taxonomy" id="4212"/>
    <lineage>
        <taxon>Eukaryota</taxon>
        <taxon>Viridiplantae</taxon>
        <taxon>Streptophyta</taxon>
        <taxon>Embryophyta</taxon>
        <taxon>Tracheophyta</taxon>
        <taxon>Spermatophyta</taxon>
        <taxon>Magnoliopsida</taxon>
        <taxon>eudicotyledons</taxon>
        <taxon>Gunneridae</taxon>
        <taxon>Pentapetalae</taxon>
        <taxon>asterids</taxon>
        <taxon>campanulids</taxon>
        <taxon>Asterales</taxon>
        <taxon>Asteraceae</taxon>
        <taxon>Asteroideae</taxon>
        <taxon>Heliantheae alliance</taxon>
        <taxon>Heliantheae</taxon>
        <taxon>Ambrosia</taxon>
    </lineage>
</organism>
<keyword evidence="2" id="KW-1185">Reference proteome</keyword>
<dbReference type="Proteomes" id="UP001206925">
    <property type="component" value="Unassembled WGS sequence"/>
</dbReference>
<sequence length="44" mass="5113">MNSHLRQFGRFPDFSDRILYLTDGIRHVCRTKLSDALSFAIQSV</sequence>
<gene>
    <name evidence="1" type="ORF">M8C21_007389</name>
</gene>
<protein>
    <submittedName>
        <fullName evidence="1">Uncharacterized protein</fullName>
    </submittedName>
</protein>
<proteinExistence type="predicted"/>
<reference evidence="1" key="1">
    <citation type="submission" date="2022-06" db="EMBL/GenBank/DDBJ databases">
        <title>Uncovering the hologenomic basis of an extraordinary plant invasion.</title>
        <authorList>
            <person name="Bieker V.C."/>
            <person name="Martin M.D."/>
            <person name="Gilbert T."/>
            <person name="Hodgins K."/>
            <person name="Battlay P."/>
            <person name="Petersen B."/>
            <person name="Wilson J."/>
        </authorList>
    </citation>
    <scope>NUCLEOTIDE SEQUENCE</scope>
    <source>
        <strain evidence="1">AA19_3_7</strain>
        <tissue evidence="1">Leaf</tissue>
    </source>
</reference>
<dbReference type="EMBL" id="JAMZMK010009026">
    <property type="protein sequence ID" value="KAI7737435.1"/>
    <property type="molecule type" value="Genomic_DNA"/>
</dbReference>